<gene>
    <name evidence="3" type="ORF">LTR09_002558</name>
</gene>
<keyword evidence="1" id="KW-1133">Transmembrane helix</keyword>
<comment type="caution">
    <text evidence="3">The sequence shown here is derived from an EMBL/GenBank/DDBJ whole genome shotgun (WGS) entry which is preliminary data.</text>
</comment>
<dbReference type="SUPFAM" id="SSF50475">
    <property type="entry name" value="FMN-binding split barrel"/>
    <property type="match status" value="1"/>
</dbReference>
<evidence type="ECO:0000259" key="2">
    <source>
        <dbReference type="Pfam" id="PF01243"/>
    </source>
</evidence>
<dbReference type="InterPro" id="IPR011576">
    <property type="entry name" value="Pyridox_Oxase_N"/>
</dbReference>
<name>A0AAJ0GFW4_9PEZI</name>
<sequence>MGVFYETIPETLIEWIRKQHVFWVATAPLSASGHVNVSPKGGQYFGVLDEKTFWYHDLSGSGNETIAHLYENGRITIQLCAFEGGPKIVRLWGHGKVLENGTKPFSDFISKNSVELMPGTRSIIIVDIHQVGSSCGFSVPFYDFKSYRPVLNDHFAKKEKRFKEGKEDESMDHYWAYKSAWSIDGMPGMKRGLTAAKTHKVAPLKKMVGPLAPTRYHSGLGFSVLQMLLIALLSFLIGLTVAWHGQTIFNTLLTGVKGSPLELHVPNWTQVSSSEKFRGLWSTH</sequence>
<dbReference type="Proteomes" id="UP001271007">
    <property type="component" value="Unassembled WGS sequence"/>
</dbReference>
<accession>A0AAJ0GFW4</accession>
<keyword evidence="1" id="KW-0472">Membrane</keyword>
<proteinExistence type="predicted"/>
<evidence type="ECO:0000313" key="3">
    <source>
        <dbReference type="EMBL" id="KAK3056765.1"/>
    </source>
</evidence>
<dbReference type="AlphaFoldDB" id="A0AAJ0GFW4"/>
<feature type="domain" description="Pyridoxamine 5'-phosphate oxidase N-terminal" evidence="2">
    <location>
        <begin position="9"/>
        <end position="132"/>
    </location>
</feature>
<keyword evidence="1" id="KW-0812">Transmembrane</keyword>
<dbReference type="PANTHER" id="PTHR39336">
    <property type="entry name" value="PYRIDOXAMINE PHOSPHATE OXIDASE FAMILY PROTEIN (AFU_ORTHOLOGUE AFUA_6G11440)"/>
    <property type="match status" value="1"/>
</dbReference>
<evidence type="ECO:0000313" key="4">
    <source>
        <dbReference type="Proteomes" id="UP001271007"/>
    </source>
</evidence>
<dbReference type="Pfam" id="PF01243">
    <property type="entry name" value="PNPOx_N"/>
    <property type="match status" value="1"/>
</dbReference>
<dbReference type="PANTHER" id="PTHR39336:SF3">
    <property type="entry name" value="PYRIDOXAMINE PHOSPHATE OXIDASE"/>
    <property type="match status" value="1"/>
</dbReference>
<dbReference type="InterPro" id="IPR012349">
    <property type="entry name" value="Split_barrel_FMN-bd"/>
</dbReference>
<dbReference type="Gene3D" id="2.30.110.10">
    <property type="entry name" value="Electron Transport, Fmn-binding Protein, Chain A"/>
    <property type="match status" value="1"/>
</dbReference>
<keyword evidence="4" id="KW-1185">Reference proteome</keyword>
<protein>
    <recommendedName>
        <fullName evidence="2">Pyridoxamine 5'-phosphate oxidase N-terminal domain-containing protein</fullName>
    </recommendedName>
</protein>
<reference evidence="3" key="1">
    <citation type="submission" date="2023-04" db="EMBL/GenBank/DDBJ databases">
        <title>Black Yeasts Isolated from many extreme environments.</title>
        <authorList>
            <person name="Coleine C."/>
            <person name="Stajich J.E."/>
            <person name="Selbmann L."/>
        </authorList>
    </citation>
    <scope>NUCLEOTIDE SEQUENCE</scope>
    <source>
        <strain evidence="3">CCFEE 5312</strain>
    </source>
</reference>
<organism evidence="3 4">
    <name type="scientific">Extremus antarcticus</name>
    <dbReference type="NCBI Taxonomy" id="702011"/>
    <lineage>
        <taxon>Eukaryota</taxon>
        <taxon>Fungi</taxon>
        <taxon>Dikarya</taxon>
        <taxon>Ascomycota</taxon>
        <taxon>Pezizomycotina</taxon>
        <taxon>Dothideomycetes</taxon>
        <taxon>Dothideomycetidae</taxon>
        <taxon>Mycosphaerellales</taxon>
        <taxon>Extremaceae</taxon>
        <taxon>Extremus</taxon>
    </lineage>
</organism>
<dbReference type="EMBL" id="JAWDJX010000005">
    <property type="protein sequence ID" value="KAK3056765.1"/>
    <property type="molecule type" value="Genomic_DNA"/>
</dbReference>
<evidence type="ECO:0000256" key="1">
    <source>
        <dbReference type="SAM" id="Phobius"/>
    </source>
</evidence>
<feature type="transmembrane region" description="Helical" evidence="1">
    <location>
        <begin position="220"/>
        <end position="243"/>
    </location>
</feature>